<gene>
    <name evidence="1" type="primary">ribH</name>
    <name evidence="2" type="ORF">KUH32_11515</name>
</gene>
<evidence type="ECO:0000313" key="3">
    <source>
        <dbReference type="Proteomes" id="UP001166293"/>
    </source>
</evidence>
<dbReference type="RefSeq" id="WP_217778521.1">
    <property type="nucleotide sequence ID" value="NZ_JAHRWL010000002.1"/>
</dbReference>
<feature type="binding site" evidence="1">
    <location>
        <position position="128"/>
    </location>
    <ligand>
        <name>(2S)-2-hydroxy-3-oxobutyl phosphate</name>
        <dbReference type="ChEBI" id="CHEBI:58830"/>
    </ligand>
</feature>
<comment type="caution">
    <text evidence="2">The sequence shown here is derived from an EMBL/GenBank/DDBJ whole genome shotgun (WGS) entry which is preliminary data.</text>
</comment>
<dbReference type="InterPro" id="IPR002180">
    <property type="entry name" value="LS/RS"/>
</dbReference>
<dbReference type="NCBIfam" id="NF000814">
    <property type="entry name" value="PRK00061.2-2"/>
    <property type="match status" value="1"/>
</dbReference>
<dbReference type="Pfam" id="PF00885">
    <property type="entry name" value="DMRL_synthase"/>
    <property type="match status" value="1"/>
</dbReference>
<name>A0ABS6N8S2_9RHOB</name>
<dbReference type="EC" id="2.5.1.78" evidence="1"/>
<evidence type="ECO:0000313" key="2">
    <source>
        <dbReference type="EMBL" id="MBV2360406.1"/>
    </source>
</evidence>
<dbReference type="InterPro" id="IPR034964">
    <property type="entry name" value="LS"/>
</dbReference>
<protein>
    <recommendedName>
        <fullName evidence="1">6,7-dimethyl-8-ribityllumazine synthase</fullName>
        <shortName evidence="1">DMRL synthase</shortName>
        <shortName evidence="1">LS</shortName>
        <shortName evidence="1">Lumazine synthase</shortName>
        <ecNumber evidence="1">2.5.1.78</ecNumber>
    </recommendedName>
</protein>
<keyword evidence="1 2" id="KW-0808">Transferase</keyword>
<dbReference type="CDD" id="cd09209">
    <property type="entry name" value="Lumazine_synthase-I"/>
    <property type="match status" value="1"/>
</dbReference>
<keyword evidence="3" id="KW-1185">Reference proteome</keyword>
<feature type="binding site" evidence="1">
    <location>
        <begin position="87"/>
        <end position="88"/>
    </location>
    <ligand>
        <name>(2S)-2-hydroxy-3-oxobutyl phosphate</name>
        <dbReference type="ChEBI" id="CHEBI:58830"/>
    </ligand>
</feature>
<dbReference type="PANTHER" id="PTHR21058">
    <property type="entry name" value="6,7-DIMETHYL-8-RIBITYLLUMAZINE SYNTHASE DMRL SYNTHASE LUMAZINE SYNTHASE"/>
    <property type="match status" value="1"/>
</dbReference>
<feature type="binding site" evidence="1">
    <location>
        <begin position="82"/>
        <end position="84"/>
    </location>
    <ligand>
        <name>5-amino-6-(D-ribitylamino)uracil</name>
        <dbReference type="ChEBI" id="CHEBI:15934"/>
    </ligand>
</feature>
<comment type="function">
    <text evidence="1">Catalyzes the formation of 6,7-dimethyl-8-ribityllumazine by condensation of 5-amino-6-(D-ribitylamino)uracil with 3,4-dihydroxy-2-butanone 4-phosphate. This is the penultimate step in the biosynthesis of riboflavin.</text>
</comment>
<feature type="binding site" evidence="1">
    <location>
        <position position="27"/>
    </location>
    <ligand>
        <name>5-amino-6-(D-ribitylamino)uracil</name>
        <dbReference type="ChEBI" id="CHEBI:15934"/>
    </ligand>
</feature>
<dbReference type="Proteomes" id="UP001166293">
    <property type="component" value="Unassembled WGS sequence"/>
</dbReference>
<comment type="pathway">
    <text evidence="1">Cofactor biosynthesis; riboflavin biosynthesis; riboflavin from 2-hydroxy-3-oxobutyl phosphate and 5-amino-6-(D-ribitylamino)uracil: step 1/2.</text>
</comment>
<comment type="similarity">
    <text evidence="1">Belongs to the DMRL synthase family.</text>
</comment>
<feature type="active site" description="Proton donor" evidence="1">
    <location>
        <position position="90"/>
    </location>
</feature>
<proteinExistence type="inferred from homology"/>
<keyword evidence="1" id="KW-0686">Riboflavin biosynthesis</keyword>
<comment type="catalytic activity">
    <reaction evidence="1">
        <text>(2S)-2-hydroxy-3-oxobutyl phosphate + 5-amino-6-(D-ribitylamino)uracil = 6,7-dimethyl-8-(1-D-ribityl)lumazine + phosphate + 2 H2O + H(+)</text>
        <dbReference type="Rhea" id="RHEA:26152"/>
        <dbReference type="ChEBI" id="CHEBI:15377"/>
        <dbReference type="ChEBI" id="CHEBI:15378"/>
        <dbReference type="ChEBI" id="CHEBI:15934"/>
        <dbReference type="ChEBI" id="CHEBI:43474"/>
        <dbReference type="ChEBI" id="CHEBI:58201"/>
        <dbReference type="ChEBI" id="CHEBI:58830"/>
        <dbReference type="EC" id="2.5.1.78"/>
    </reaction>
</comment>
<accession>A0ABS6N8S2</accession>
<dbReference type="PANTHER" id="PTHR21058:SF0">
    <property type="entry name" value="6,7-DIMETHYL-8-RIBITYLLUMAZINE SYNTHASE"/>
    <property type="match status" value="1"/>
</dbReference>
<dbReference type="HAMAP" id="MF_00178">
    <property type="entry name" value="Lumazine_synth"/>
    <property type="match status" value="1"/>
</dbReference>
<organism evidence="2 3">
    <name type="scientific">Thalassococcus arenae</name>
    <dbReference type="NCBI Taxonomy" id="2851652"/>
    <lineage>
        <taxon>Bacteria</taxon>
        <taxon>Pseudomonadati</taxon>
        <taxon>Pseudomonadota</taxon>
        <taxon>Alphaproteobacteria</taxon>
        <taxon>Rhodobacterales</taxon>
        <taxon>Roseobacteraceae</taxon>
        <taxon>Thalassococcus</taxon>
    </lineage>
</organism>
<reference evidence="2" key="1">
    <citation type="submission" date="2021-06" db="EMBL/GenBank/DDBJ databases">
        <title>Thalassococcus sp. CAU 1522 isolated from sea sand, Republic of Korea.</title>
        <authorList>
            <person name="Kim W."/>
        </authorList>
    </citation>
    <scope>NUCLEOTIDE SEQUENCE</scope>
    <source>
        <strain evidence="2">CAU 1522</strain>
    </source>
</reference>
<feature type="binding site" evidence="1">
    <location>
        <begin position="58"/>
        <end position="60"/>
    </location>
    <ligand>
        <name>5-amino-6-(D-ribitylamino)uracil</name>
        <dbReference type="ChEBI" id="CHEBI:15934"/>
    </ligand>
</feature>
<sequence>MAGHSDNDLGLPSFDKPVKVMIAIAPYYTAIAEAQLAAARAVLDRAGVTHETVEVPGSLEIPTAIGIAERLSNFDGYVALGCVIRGATSHYDVVVNESARGIMLLGLQGVCIGNGIITVETRDQAEERADAKRLNTAGGAAEAALHLIALARRWGGARKDVGFMPARDEYQIASKAKGPAKA</sequence>
<evidence type="ECO:0000256" key="1">
    <source>
        <dbReference type="HAMAP-Rule" id="MF_00178"/>
    </source>
</evidence>
<feature type="binding site" evidence="1">
    <location>
        <position position="114"/>
    </location>
    <ligand>
        <name>5-amino-6-(D-ribitylamino)uracil</name>
        <dbReference type="ChEBI" id="CHEBI:15934"/>
    </ligand>
</feature>
<dbReference type="EMBL" id="JAHRWL010000002">
    <property type="protein sequence ID" value="MBV2360406.1"/>
    <property type="molecule type" value="Genomic_DNA"/>
</dbReference>
<dbReference type="GO" id="GO:0000906">
    <property type="term" value="F:6,7-dimethyl-8-ribityllumazine synthase activity"/>
    <property type="evidence" value="ECO:0007669"/>
    <property type="project" value="UniProtKB-EC"/>
</dbReference>